<comment type="similarity">
    <text evidence="2 4">Belongs to the pyridoxal phosphate-binding protein YggS/PROSC family.</text>
</comment>
<evidence type="ECO:0000256" key="4">
    <source>
        <dbReference type="RuleBase" id="RU004514"/>
    </source>
</evidence>
<feature type="modified residue" description="N6-(pyridoxal phosphate)lysine" evidence="2 3">
    <location>
        <position position="46"/>
    </location>
</feature>
<evidence type="ECO:0000313" key="6">
    <source>
        <dbReference type="EMBL" id="KTR02525.1"/>
    </source>
</evidence>
<feature type="domain" description="Alanine racemase N-terminal" evidence="5">
    <location>
        <begin position="54"/>
        <end position="229"/>
    </location>
</feature>
<dbReference type="NCBIfam" id="TIGR00044">
    <property type="entry name" value="YggS family pyridoxal phosphate-dependent enzyme"/>
    <property type="match status" value="1"/>
</dbReference>
<dbReference type="Pfam" id="PF01168">
    <property type="entry name" value="Ala_racemase_N"/>
    <property type="match status" value="1"/>
</dbReference>
<dbReference type="Proteomes" id="UP000078529">
    <property type="component" value="Unassembled WGS sequence"/>
</dbReference>
<dbReference type="GO" id="GO:0030170">
    <property type="term" value="F:pyridoxal phosphate binding"/>
    <property type="evidence" value="ECO:0007669"/>
    <property type="project" value="UniProtKB-UniRule"/>
</dbReference>
<dbReference type="FunFam" id="3.20.20.10:FF:000018">
    <property type="entry name" value="Pyridoxal phosphate homeostasis protein"/>
    <property type="match status" value="1"/>
</dbReference>
<organism evidence="6 7">
    <name type="scientific">Aureimonas ureilytica</name>
    <dbReference type="NCBI Taxonomy" id="401562"/>
    <lineage>
        <taxon>Bacteria</taxon>
        <taxon>Pseudomonadati</taxon>
        <taxon>Pseudomonadota</taxon>
        <taxon>Alphaproteobacteria</taxon>
        <taxon>Hyphomicrobiales</taxon>
        <taxon>Aurantimonadaceae</taxon>
        <taxon>Aureimonas</taxon>
    </lineage>
</organism>
<comment type="function">
    <text evidence="2">Pyridoxal 5'-phosphate (PLP)-binding protein, which is involved in PLP homeostasis.</text>
</comment>
<evidence type="ECO:0000256" key="1">
    <source>
        <dbReference type="ARBA" id="ARBA00022898"/>
    </source>
</evidence>
<name>A0A175RFU1_9HYPH</name>
<comment type="cofactor">
    <cofactor evidence="3">
        <name>pyridoxal 5'-phosphate</name>
        <dbReference type="ChEBI" id="CHEBI:597326"/>
    </cofactor>
</comment>
<reference evidence="6 7" key="1">
    <citation type="journal article" date="2016" name="Front. Microbiol.">
        <title>Genomic Resource of Rice Seed Associated Bacteria.</title>
        <authorList>
            <person name="Midha S."/>
            <person name="Bansal K."/>
            <person name="Sharma S."/>
            <person name="Kumar N."/>
            <person name="Patil P.P."/>
            <person name="Chaudhry V."/>
            <person name="Patil P.B."/>
        </authorList>
    </citation>
    <scope>NUCLEOTIDE SEQUENCE [LARGE SCALE GENOMIC DNA]</scope>
    <source>
        <strain evidence="6 7">NS365</strain>
    </source>
</reference>
<dbReference type="RefSeq" id="WP_058602360.1">
    <property type="nucleotide sequence ID" value="NZ_LDQA01000074.1"/>
</dbReference>
<evidence type="ECO:0000256" key="2">
    <source>
        <dbReference type="HAMAP-Rule" id="MF_02087"/>
    </source>
</evidence>
<dbReference type="PANTHER" id="PTHR10146">
    <property type="entry name" value="PROLINE SYNTHETASE CO-TRANSCRIBED BACTERIAL HOMOLOG PROTEIN"/>
    <property type="match status" value="1"/>
</dbReference>
<dbReference type="CDD" id="cd00635">
    <property type="entry name" value="PLPDE_III_YBL036c_like"/>
    <property type="match status" value="1"/>
</dbReference>
<sequence>MHILQSGHDVTADLKTNLETVRSLIADATKTSGRRNDAVTLIAASKTVDVDRLRLAIGMGQRVYGENRVQEAKSKWPILKEQFHGIELHLLGPLQSNKVRDAVRIFDVVQSVDRPSIARAIAAECDRQGRRPLIYVQVNTGEEAQKAGAMPADVAALVRVCRDECALDLTGLMCIPPANLDPCADFVRLADMARDEGLPMLSMGMSGDFVQAIMYGATHVRVGSAIFGSRIRSQP</sequence>
<dbReference type="HAMAP" id="MF_02087">
    <property type="entry name" value="PLP_homeostasis"/>
    <property type="match status" value="1"/>
</dbReference>
<dbReference type="SUPFAM" id="SSF51419">
    <property type="entry name" value="PLP-binding barrel"/>
    <property type="match status" value="1"/>
</dbReference>
<dbReference type="EMBL" id="LDQA01000074">
    <property type="protein sequence ID" value="KTR02525.1"/>
    <property type="molecule type" value="Genomic_DNA"/>
</dbReference>
<dbReference type="AlphaFoldDB" id="A0A175RFU1"/>
<keyword evidence="1 2" id="KW-0663">Pyridoxal phosphate</keyword>
<dbReference type="PANTHER" id="PTHR10146:SF14">
    <property type="entry name" value="PYRIDOXAL PHOSPHATE HOMEOSTASIS PROTEIN"/>
    <property type="match status" value="1"/>
</dbReference>
<keyword evidence="7" id="KW-1185">Reference proteome</keyword>
<dbReference type="PIRSF" id="PIRSF004848">
    <property type="entry name" value="YBL036c_PLPDEIII"/>
    <property type="match status" value="1"/>
</dbReference>
<evidence type="ECO:0000313" key="7">
    <source>
        <dbReference type="Proteomes" id="UP000078529"/>
    </source>
</evidence>
<dbReference type="InterPro" id="IPR029066">
    <property type="entry name" value="PLP-binding_barrel"/>
</dbReference>
<dbReference type="InterPro" id="IPR011078">
    <property type="entry name" value="PyrdxlP_homeostasis"/>
</dbReference>
<dbReference type="PATRIC" id="fig|401562.4.peg.4452"/>
<gene>
    <name evidence="6" type="ORF">NS365_21590</name>
</gene>
<dbReference type="InterPro" id="IPR001608">
    <property type="entry name" value="Ala_racemase_N"/>
</dbReference>
<proteinExistence type="inferred from homology"/>
<protein>
    <recommendedName>
        <fullName evidence="2">Pyridoxal phosphate homeostasis protein</fullName>
        <shortName evidence="2">PLP homeostasis protein</shortName>
    </recommendedName>
</protein>
<dbReference type="Gene3D" id="3.20.20.10">
    <property type="entry name" value="Alanine racemase"/>
    <property type="match status" value="1"/>
</dbReference>
<accession>A0A175RFU1</accession>
<comment type="caution">
    <text evidence="6">The sequence shown here is derived from an EMBL/GenBank/DDBJ whole genome shotgun (WGS) entry which is preliminary data.</text>
</comment>
<evidence type="ECO:0000256" key="3">
    <source>
        <dbReference type="PIRSR" id="PIRSR004848-1"/>
    </source>
</evidence>
<evidence type="ECO:0000259" key="5">
    <source>
        <dbReference type="Pfam" id="PF01168"/>
    </source>
</evidence>